<dbReference type="InterPro" id="IPR050351">
    <property type="entry name" value="BphY/WalK/GraS-like"/>
</dbReference>
<dbReference type="GO" id="GO:0000155">
    <property type="term" value="F:phosphorelay sensor kinase activity"/>
    <property type="evidence" value="ECO:0007669"/>
    <property type="project" value="InterPro"/>
</dbReference>
<evidence type="ECO:0000256" key="1">
    <source>
        <dbReference type="ARBA" id="ARBA00000085"/>
    </source>
</evidence>
<dbReference type="RefSeq" id="WP_145196751.1">
    <property type="nucleotide sequence ID" value="NZ_CP036434.1"/>
</dbReference>
<protein>
    <recommendedName>
        <fullName evidence="2">histidine kinase</fullName>
        <ecNumber evidence="2">2.7.13.3</ecNumber>
    </recommendedName>
</protein>
<keyword evidence="3 6" id="KW-0808">Transferase</keyword>
<evidence type="ECO:0000259" key="5">
    <source>
        <dbReference type="PROSITE" id="PS50109"/>
    </source>
</evidence>
<proteinExistence type="predicted"/>
<reference evidence="6 7" key="1">
    <citation type="submission" date="2019-02" db="EMBL/GenBank/DDBJ databases">
        <title>Deep-cultivation of Planctomycetes and their phenomic and genomic characterization uncovers novel biology.</title>
        <authorList>
            <person name="Wiegand S."/>
            <person name="Jogler M."/>
            <person name="Boedeker C."/>
            <person name="Pinto D."/>
            <person name="Vollmers J."/>
            <person name="Rivas-Marin E."/>
            <person name="Kohn T."/>
            <person name="Peeters S.H."/>
            <person name="Heuer A."/>
            <person name="Rast P."/>
            <person name="Oberbeckmann S."/>
            <person name="Bunk B."/>
            <person name="Jeske O."/>
            <person name="Meyerdierks A."/>
            <person name="Storesund J.E."/>
            <person name="Kallscheuer N."/>
            <person name="Luecker S."/>
            <person name="Lage O.M."/>
            <person name="Pohl T."/>
            <person name="Merkel B.J."/>
            <person name="Hornburger P."/>
            <person name="Mueller R.-W."/>
            <person name="Bruemmer F."/>
            <person name="Labrenz M."/>
            <person name="Spormann A.M."/>
            <person name="Op den Camp H."/>
            <person name="Overmann J."/>
            <person name="Amann R."/>
            <person name="Jetten M.S.M."/>
            <person name="Mascher T."/>
            <person name="Medema M.H."/>
            <person name="Devos D.P."/>
            <person name="Kaster A.-K."/>
            <person name="Ovreas L."/>
            <person name="Rohde M."/>
            <person name="Galperin M.Y."/>
            <person name="Jogler C."/>
        </authorList>
    </citation>
    <scope>NUCLEOTIDE SEQUENCE [LARGE SCALE GENOMIC DNA]</scope>
    <source>
        <strain evidence="6 7">Poly30</strain>
    </source>
</reference>
<dbReference type="CDD" id="cd00082">
    <property type="entry name" value="HisKA"/>
    <property type="match status" value="1"/>
</dbReference>
<dbReference type="SUPFAM" id="SSF47384">
    <property type="entry name" value="Homodimeric domain of signal transducing histidine kinase"/>
    <property type="match status" value="1"/>
</dbReference>
<dbReference type="GO" id="GO:0000156">
    <property type="term" value="F:phosphorelay response regulator activity"/>
    <property type="evidence" value="ECO:0007669"/>
    <property type="project" value="TreeGrafter"/>
</dbReference>
<dbReference type="Pfam" id="PF02518">
    <property type="entry name" value="HATPase_c"/>
    <property type="match status" value="1"/>
</dbReference>
<dbReference type="GO" id="GO:0030295">
    <property type="term" value="F:protein kinase activator activity"/>
    <property type="evidence" value="ECO:0007669"/>
    <property type="project" value="TreeGrafter"/>
</dbReference>
<dbReference type="InterPro" id="IPR005467">
    <property type="entry name" value="His_kinase_dom"/>
</dbReference>
<evidence type="ECO:0000256" key="4">
    <source>
        <dbReference type="ARBA" id="ARBA00022777"/>
    </source>
</evidence>
<dbReference type="InterPro" id="IPR003594">
    <property type="entry name" value="HATPase_dom"/>
</dbReference>
<dbReference type="Gene3D" id="1.10.287.130">
    <property type="match status" value="1"/>
</dbReference>
<evidence type="ECO:0000313" key="7">
    <source>
        <dbReference type="Proteomes" id="UP000320390"/>
    </source>
</evidence>
<dbReference type="InterPro" id="IPR003661">
    <property type="entry name" value="HisK_dim/P_dom"/>
</dbReference>
<feature type="domain" description="Histidine kinase" evidence="5">
    <location>
        <begin position="149"/>
        <end position="364"/>
    </location>
</feature>
<dbReference type="GO" id="GO:0007234">
    <property type="term" value="P:osmosensory signaling via phosphorelay pathway"/>
    <property type="evidence" value="ECO:0007669"/>
    <property type="project" value="TreeGrafter"/>
</dbReference>
<dbReference type="EMBL" id="CP036434">
    <property type="protein sequence ID" value="QDV06509.1"/>
    <property type="molecule type" value="Genomic_DNA"/>
</dbReference>
<dbReference type="Proteomes" id="UP000320390">
    <property type="component" value="Chromosome"/>
</dbReference>
<comment type="catalytic activity">
    <reaction evidence="1">
        <text>ATP + protein L-histidine = ADP + protein N-phospho-L-histidine.</text>
        <dbReference type="EC" id="2.7.13.3"/>
    </reaction>
</comment>
<keyword evidence="7" id="KW-1185">Reference proteome</keyword>
<accession>A0A518EQZ3</accession>
<dbReference type="PANTHER" id="PTHR42878">
    <property type="entry name" value="TWO-COMPONENT HISTIDINE KINASE"/>
    <property type="match status" value="1"/>
</dbReference>
<dbReference type="AlphaFoldDB" id="A0A518EQZ3"/>
<dbReference type="Pfam" id="PF00512">
    <property type="entry name" value="HisKA"/>
    <property type="match status" value="1"/>
</dbReference>
<dbReference type="PROSITE" id="PS50109">
    <property type="entry name" value="HIS_KIN"/>
    <property type="match status" value="1"/>
</dbReference>
<name>A0A518EQZ3_9BACT</name>
<dbReference type="Gene3D" id="3.30.565.10">
    <property type="entry name" value="Histidine kinase-like ATPase, C-terminal domain"/>
    <property type="match status" value="1"/>
</dbReference>
<dbReference type="InterPro" id="IPR036097">
    <property type="entry name" value="HisK_dim/P_sf"/>
</dbReference>
<sequence length="384" mass="40529">MVDSIVPALANQSAATSSAPGPASPGLTPGLTVFSMTEFVPAWALHLDETAPPSKARASTPDLCVVLIDAALLGEHDVDWLMGIEAELGPVIAVGAMTRGGVRVRPRGVRGCVPRSVLTAPAELALDILRDLVDGPGLDSCAMERYMRDAIHEFRTPLTVISEFAGLCQDGIGGPLTERQETYMEYIQAAVDRMGEHFDDFRDGVRMRFGSLVHGSDRGFLPEVVRSAAASMGVGEIDLSSVSGVRLDHVDCDRMTEALRRVMAGARKLSAAGGTISVSAAPSGSDAAEIRVGYRGVVLSEDDVRVMEEGTLMREDGFYRSVARVFGLGISMARLFLMQSGGQLRLEVEPGVGGTFVATVPAELSAEVKLLGTDWAPGARSGAA</sequence>
<dbReference type="SMART" id="SM00388">
    <property type="entry name" value="HisKA"/>
    <property type="match status" value="1"/>
</dbReference>
<evidence type="ECO:0000313" key="6">
    <source>
        <dbReference type="EMBL" id="QDV06509.1"/>
    </source>
</evidence>
<keyword evidence="4 6" id="KW-0418">Kinase</keyword>
<dbReference type="SUPFAM" id="SSF55874">
    <property type="entry name" value="ATPase domain of HSP90 chaperone/DNA topoisomerase II/histidine kinase"/>
    <property type="match status" value="1"/>
</dbReference>
<evidence type="ECO:0000256" key="3">
    <source>
        <dbReference type="ARBA" id="ARBA00022679"/>
    </source>
</evidence>
<dbReference type="InterPro" id="IPR036890">
    <property type="entry name" value="HATPase_C_sf"/>
</dbReference>
<dbReference type="EC" id="2.7.13.3" evidence="2"/>
<gene>
    <name evidence="6" type="primary">divJ</name>
    <name evidence="6" type="ORF">Poly30_20190</name>
</gene>
<dbReference type="OrthoDB" id="9813394at2"/>
<organism evidence="6 7">
    <name type="scientific">Saltatorellus ferox</name>
    <dbReference type="NCBI Taxonomy" id="2528018"/>
    <lineage>
        <taxon>Bacteria</taxon>
        <taxon>Pseudomonadati</taxon>
        <taxon>Planctomycetota</taxon>
        <taxon>Planctomycetia</taxon>
        <taxon>Planctomycetia incertae sedis</taxon>
        <taxon>Saltatorellus</taxon>
    </lineage>
</organism>
<evidence type="ECO:0000256" key="2">
    <source>
        <dbReference type="ARBA" id="ARBA00012438"/>
    </source>
</evidence>
<dbReference type="PANTHER" id="PTHR42878:SF14">
    <property type="entry name" value="OSMOLARITY TWO-COMPONENT SYSTEM PROTEIN SSK1"/>
    <property type="match status" value="1"/>
</dbReference>